<sequence length="567" mass="64741">MNHRKYISSQYESGHWYTTGTIAPATLKRTKRPIEDEEDNEKPWSAKRRNVYHIDDHTQDSALYQWHNDTQGNPEQASTMPPHLPNKAPVALRINVPDCDRHSVPYFDHQTPASARSYYSSLYHQEHVGHYPPNTPASLSNWHFYSPLYSPGLHPPPHSLEVTRNVLRASSLYDVQWRRDSRQHSFAQYVDHTHREEPLPPRRYATSPNSPLFPPIVQNVTYSPGDEDNNFEPSASRSMSPEPFSRRDSKQAPECMVSSSLGNDAFFHGKRRALIIVLEYGDGQKWKNTESDMGIQGPYRDGEDIYHLLLDQGYRESEITVMTDLPDAPLPMKPTCKNIKYQLQQLVDGAAPGDRLFLYYAGHGFQVRDINGDEADGLDEAIIPSDWATVYSHSDEGLIIDDYLKEACVNPLPTGAHLTAVFDCCHAGTIMDLTYEHSARQSGPDFKQNAATGLYSRRLASRYQSVDGRVLCISACEDSQQAYQHGYAYRRGMLTEAFTRCIRGFAKTYELAGEAFRLNPTLKRLYEHLFQHGRPDLKKHDYKFIQDPMLATTFKLSVAEYHRPLLI</sequence>
<protein>
    <submittedName>
        <fullName evidence="4">ICE-like protease (Caspase) p20 domain protein</fullName>
    </submittedName>
</protein>
<dbReference type="PANTHER" id="PTHR48104:SF30">
    <property type="entry name" value="METACASPASE-1"/>
    <property type="match status" value="1"/>
</dbReference>
<dbReference type="GO" id="GO:0005737">
    <property type="term" value="C:cytoplasm"/>
    <property type="evidence" value="ECO:0007669"/>
    <property type="project" value="TreeGrafter"/>
</dbReference>
<keyword evidence="4" id="KW-0378">Hydrolase</keyword>
<feature type="region of interest" description="Disordered" evidence="2">
    <location>
        <begin position="221"/>
        <end position="252"/>
    </location>
</feature>
<gene>
    <name evidence="4" type="ORF">RSOL_495730</name>
</gene>
<name>X8JMV4_9AGAM</name>
<dbReference type="InterPro" id="IPR011600">
    <property type="entry name" value="Pept_C14_caspase"/>
</dbReference>
<evidence type="ECO:0000313" key="5">
    <source>
        <dbReference type="Proteomes" id="UP000030108"/>
    </source>
</evidence>
<dbReference type="Pfam" id="PF00656">
    <property type="entry name" value="Peptidase_C14"/>
    <property type="match status" value="1"/>
</dbReference>
<evidence type="ECO:0000256" key="1">
    <source>
        <dbReference type="ARBA" id="ARBA00009005"/>
    </source>
</evidence>
<dbReference type="InterPro" id="IPR050452">
    <property type="entry name" value="Metacaspase"/>
</dbReference>
<dbReference type="AlphaFoldDB" id="X8JMV4"/>
<proteinExistence type="inferred from homology"/>
<dbReference type="GO" id="GO:0004197">
    <property type="term" value="F:cysteine-type endopeptidase activity"/>
    <property type="evidence" value="ECO:0007669"/>
    <property type="project" value="InterPro"/>
</dbReference>
<dbReference type="GO" id="GO:0006508">
    <property type="term" value="P:proteolysis"/>
    <property type="evidence" value="ECO:0007669"/>
    <property type="project" value="UniProtKB-KW"/>
</dbReference>
<feature type="non-terminal residue" evidence="4">
    <location>
        <position position="567"/>
    </location>
</feature>
<reference evidence="5" key="1">
    <citation type="journal article" date="2014" name="Genome Announc.">
        <title>Draft genome sequence of the plant-pathogenic soil fungus Rhizoctonia solani anastomosis group 3 strain Rhs1AP.</title>
        <authorList>
            <person name="Cubeta M.A."/>
            <person name="Thomas E."/>
            <person name="Dean R.A."/>
            <person name="Jabaji S."/>
            <person name="Neate S.M."/>
            <person name="Tavantzis S."/>
            <person name="Toda T."/>
            <person name="Vilgalys R."/>
            <person name="Bharathan N."/>
            <person name="Fedorova-Abrams N."/>
            <person name="Pakala S.B."/>
            <person name="Pakala S.M."/>
            <person name="Zafar N."/>
            <person name="Joardar V."/>
            <person name="Losada L."/>
            <person name="Nierman W.C."/>
        </authorList>
    </citation>
    <scope>NUCLEOTIDE SEQUENCE [LARGE SCALE GENOMIC DNA]</scope>
    <source>
        <strain evidence="5">AG-3</strain>
    </source>
</reference>
<evidence type="ECO:0000259" key="3">
    <source>
        <dbReference type="Pfam" id="PF00656"/>
    </source>
</evidence>
<dbReference type="PANTHER" id="PTHR48104">
    <property type="entry name" value="METACASPASE-4"/>
    <property type="match status" value="1"/>
</dbReference>
<organism evidence="4 5">
    <name type="scientific">Rhizoctonia solani AG-3 Rhs1AP</name>
    <dbReference type="NCBI Taxonomy" id="1086054"/>
    <lineage>
        <taxon>Eukaryota</taxon>
        <taxon>Fungi</taxon>
        <taxon>Dikarya</taxon>
        <taxon>Basidiomycota</taxon>
        <taxon>Agaricomycotina</taxon>
        <taxon>Agaricomycetes</taxon>
        <taxon>Cantharellales</taxon>
        <taxon>Ceratobasidiaceae</taxon>
        <taxon>Rhizoctonia</taxon>
    </lineage>
</organism>
<dbReference type="EMBL" id="JATN01000312">
    <property type="protein sequence ID" value="EUC65024.1"/>
    <property type="molecule type" value="Genomic_DNA"/>
</dbReference>
<dbReference type="Gene3D" id="3.40.50.12660">
    <property type="match status" value="1"/>
</dbReference>
<dbReference type="Proteomes" id="UP000030108">
    <property type="component" value="Unassembled WGS sequence"/>
</dbReference>
<feature type="domain" description="Peptidase C14 caspase" evidence="3">
    <location>
        <begin position="271"/>
        <end position="509"/>
    </location>
</feature>
<comment type="similarity">
    <text evidence="1">Belongs to the peptidase C14B family.</text>
</comment>
<evidence type="ECO:0000313" key="4">
    <source>
        <dbReference type="EMBL" id="EUC65024.1"/>
    </source>
</evidence>
<evidence type="ECO:0000256" key="2">
    <source>
        <dbReference type="SAM" id="MobiDB-lite"/>
    </source>
</evidence>
<comment type="caution">
    <text evidence="4">The sequence shown here is derived from an EMBL/GenBank/DDBJ whole genome shotgun (WGS) entry which is preliminary data.</text>
</comment>
<accession>X8JMV4</accession>
<keyword evidence="4" id="KW-0645">Protease</keyword>
<dbReference type="OrthoDB" id="3223806at2759"/>